<comment type="subcellular location">
    <subcellularLocation>
        <location evidence="2">Membrane</location>
    </subcellularLocation>
</comment>
<dbReference type="PRINTS" id="PR00406">
    <property type="entry name" value="CYTB5RDTASE"/>
</dbReference>
<dbReference type="PANTHER" id="PTHR19370">
    <property type="entry name" value="NADH-CYTOCHROME B5 REDUCTASE"/>
    <property type="match status" value="1"/>
</dbReference>
<dbReference type="InterPro" id="IPR017938">
    <property type="entry name" value="Riboflavin_synthase-like_b-brl"/>
</dbReference>
<dbReference type="PROSITE" id="PS51384">
    <property type="entry name" value="FAD_FR"/>
    <property type="match status" value="1"/>
</dbReference>
<dbReference type="STRING" id="1328760.A0A165FV78"/>
<accession>A0A165FV78</accession>
<dbReference type="InterPro" id="IPR001834">
    <property type="entry name" value="CBR-like"/>
</dbReference>
<dbReference type="RefSeq" id="XP_018186974.1">
    <property type="nucleotide sequence ID" value="XM_018333050.1"/>
</dbReference>
<evidence type="ECO:0000256" key="7">
    <source>
        <dbReference type="ARBA" id="ARBA00023136"/>
    </source>
</evidence>
<dbReference type="PANTHER" id="PTHR19370:SF189">
    <property type="entry name" value="CYTOCHROME C MITOCHONDRIAL IMPORT FACTOR CYC2"/>
    <property type="match status" value="1"/>
</dbReference>
<dbReference type="Pfam" id="PF00175">
    <property type="entry name" value="NAD_binding_1"/>
    <property type="match status" value="1"/>
</dbReference>
<dbReference type="SUPFAM" id="SSF63380">
    <property type="entry name" value="Riboflavin synthase domain-like"/>
    <property type="match status" value="1"/>
</dbReference>
<dbReference type="EMBL" id="KV407461">
    <property type="protein sequence ID" value="KZF21419.1"/>
    <property type="molecule type" value="Genomic_DNA"/>
</dbReference>
<evidence type="ECO:0000259" key="10">
    <source>
        <dbReference type="PROSITE" id="PS51384"/>
    </source>
</evidence>
<keyword evidence="7" id="KW-0472">Membrane</keyword>
<comment type="similarity">
    <text evidence="3">Belongs to the flavoprotein pyridine nucleotide cytochrome reductase family.</text>
</comment>
<dbReference type="GeneID" id="28898187"/>
<proteinExistence type="inferred from homology"/>
<dbReference type="OrthoDB" id="432685at2759"/>
<evidence type="ECO:0000256" key="9">
    <source>
        <dbReference type="SAM" id="MobiDB-lite"/>
    </source>
</evidence>
<evidence type="ECO:0000256" key="1">
    <source>
        <dbReference type="ARBA" id="ARBA00001974"/>
    </source>
</evidence>
<evidence type="ECO:0000256" key="2">
    <source>
        <dbReference type="ARBA" id="ARBA00004370"/>
    </source>
</evidence>
<evidence type="ECO:0000313" key="11">
    <source>
        <dbReference type="EMBL" id="KZF21419.1"/>
    </source>
</evidence>
<dbReference type="SUPFAM" id="SSF52343">
    <property type="entry name" value="Ferredoxin reductase-like, C-terminal NADP-linked domain"/>
    <property type="match status" value="1"/>
</dbReference>
<evidence type="ECO:0000256" key="3">
    <source>
        <dbReference type="ARBA" id="ARBA00006105"/>
    </source>
</evidence>
<keyword evidence="5 8" id="KW-0274">FAD</keyword>
<dbReference type="GO" id="GO:0016491">
    <property type="term" value="F:oxidoreductase activity"/>
    <property type="evidence" value="ECO:0007669"/>
    <property type="project" value="UniProtKB-KW"/>
</dbReference>
<feature type="domain" description="FAD-binding FR-type" evidence="10">
    <location>
        <begin position="77"/>
        <end position="196"/>
    </location>
</feature>
<feature type="binding site" evidence="8">
    <location>
        <position position="162"/>
    </location>
    <ligand>
        <name>FAD</name>
        <dbReference type="ChEBI" id="CHEBI:57692"/>
    </ligand>
</feature>
<sequence length="388" mass="42243">MRSLIQFGLVRPSLYRSCSRDVRIGLAASPSRAQSTSTPTGARRRWPAYLVTIATGFGIGSAYRVFFGVGSDGVNPETFTPFSLTGRESVSPTSSIFTLTPASSRTNENDHPYAQLWKQGVWSVEFKQPQLQIARSYTPLPPSLIPSSPSGDGDHEQTLRFLIRREKKGEVSNYLHRIGLGTSIDVRGPKLEFTLPSTTDDVVFIAGGTGIAPALQVARALFSRSTTENGSLPRLHILWANRRREDVVGGVSDTKSPPKKASWIPWRSPPSKEDPEASAADSNRSYLVQELEELKKGHPKQVKVDYFVDEEGTYVGPDNVSAALASKESAVDVAAATSKRKLILVSGPEGFINALAGPKLWEGGREVQGPLAGLLSSLPISDWRVWKL</sequence>
<comment type="cofactor">
    <cofactor evidence="1 8">
        <name>FAD</name>
        <dbReference type="ChEBI" id="CHEBI:57692"/>
    </cofactor>
</comment>
<protein>
    <submittedName>
        <fullName evidence="11">Cytochrome c mitochondrial import factor</fullName>
    </submittedName>
</protein>
<dbReference type="Gene3D" id="2.40.30.10">
    <property type="entry name" value="Translation factors"/>
    <property type="match status" value="1"/>
</dbReference>
<reference evidence="11 12" key="1">
    <citation type="journal article" date="2016" name="Fungal Biol.">
        <title>The genome of Xylona heveae provides a window into fungal endophytism.</title>
        <authorList>
            <person name="Gazis R."/>
            <person name="Kuo A."/>
            <person name="Riley R."/>
            <person name="LaButti K."/>
            <person name="Lipzen A."/>
            <person name="Lin J."/>
            <person name="Amirebrahimi M."/>
            <person name="Hesse C.N."/>
            <person name="Spatafora J.W."/>
            <person name="Henrissat B."/>
            <person name="Hainaut M."/>
            <person name="Grigoriev I.V."/>
            <person name="Hibbett D.S."/>
        </authorList>
    </citation>
    <scope>NUCLEOTIDE SEQUENCE [LARGE SCALE GENOMIC DNA]</scope>
    <source>
        <strain evidence="11 12">TC161</strain>
    </source>
</reference>
<organism evidence="11 12">
    <name type="scientific">Xylona heveae (strain CBS 132557 / TC161)</name>
    <dbReference type="NCBI Taxonomy" id="1328760"/>
    <lineage>
        <taxon>Eukaryota</taxon>
        <taxon>Fungi</taxon>
        <taxon>Dikarya</taxon>
        <taxon>Ascomycota</taxon>
        <taxon>Pezizomycotina</taxon>
        <taxon>Xylonomycetes</taxon>
        <taxon>Xylonales</taxon>
        <taxon>Xylonaceae</taxon>
        <taxon>Xylona</taxon>
    </lineage>
</organism>
<evidence type="ECO:0000256" key="5">
    <source>
        <dbReference type="ARBA" id="ARBA00022827"/>
    </source>
</evidence>
<dbReference type="CDD" id="cd06183">
    <property type="entry name" value="cyt_b5_reduct_like"/>
    <property type="match status" value="1"/>
</dbReference>
<evidence type="ECO:0000256" key="4">
    <source>
        <dbReference type="ARBA" id="ARBA00022630"/>
    </source>
</evidence>
<evidence type="ECO:0000313" key="12">
    <source>
        <dbReference type="Proteomes" id="UP000076632"/>
    </source>
</evidence>
<feature type="binding site" evidence="8">
    <location>
        <position position="137"/>
    </location>
    <ligand>
        <name>FAD</name>
        <dbReference type="ChEBI" id="CHEBI:57692"/>
    </ligand>
</feature>
<dbReference type="Proteomes" id="UP000076632">
    <property type="component" value="Unassembled WGS sequence"/>
</dbReference>
<evidence type="ECO:0000256" key="6">
    <source>
        <dbReference type="ARBA" id="ARBA00023002"/>
    </source>
</evidence>
<dbReference type="InParanoid" id="A0A165FV78"/>
<dbReference type="AlphaFoldDB" id="A0A165FV78"/>
<dbReference type="InterPro" id="IPR017927">
    <property type="entry name" value="FAD-bd_FR_type"/>
</dbReference>
<gene>
    <name evidence="11" type="ORF">L228DRAFT_249232</name>
</gene>
<feature type="region of interest" description="Disordered" evidence="9">
    <location>
        <begin position="248"/>
        <end position="282"/>
    </location>
</feature>
<dbReference type="InterPro" id="IPR008333">
    <property type="entry name" value="Cbr1-like_FAD-bd_dom"/>
</dbReference>
<dbReference type="InterPro" id="IPR001433">
    <property type="entry name" value="OxRdtase_FAD/NAD-bd"/>
</dbReference>
<dbReference type="GO" id="GO:0005739">
    <property type="term" value="C:mitochondrion"/>
    <property type="evidence" value="ECO:0007669"/>
    <property type="project" value="TreeGrafter"/>
</dbReference>
<name>A0A165FV78_XYLHT</name>
<dbReference type="Pfam" id="PF00970">
    <property type="entry name" value="FAD_binding_6"/>
    <property type="match status" value="1"/>
</dbReference>
<feature type="binding site" evidence="8">
    <location>
        <position position="171"/>
    </location>
    <ligand>
        <name>FAD</name>
        <dbReference type="ChEBI" id="CHEBI:57692"/>
    </ligand>
</feature>
<feature type="binding site" evidence="8">
    <location>
        <position position="135"/>
    </location>
    <ligand>
        <name>FAD</name>
        <dbReference type="ChEBI" id="CHEBI:57692"/>
    </ligand>
</feature>
<dbReference type="InterPro" id="IPR039261">
    <property type="entry name" value="FNR_nucleotide-bd"/>
</dbReference>
<dbReference type="GO" id="GO:0016020">
    <property type="term" value="C:membrane"/>
    <property type="evidence" value="ECO:0007669"/>
    <property type="project" value="UniProtKB-SubCell"/>
</dbReference>
<dbReference type="OMA" id="GCLRFFI"/>
<keyword evidence="4 8" id="KW-0285">Flavoprotein</keyword>
<evidence type="ECO:0000256" key="8">
    <source>
        <dbReference type="PIRSR" id="PIRSR601834-1"/>
    </source>
</evidence>
<feature type="binding site" evidence="8">
    <location>
        <position position="172"/>
    </location>
    <ligand>
        <name>FAD</name>
        <dbReference type="ChEBI" id="CHEBI:57692"/>
    </ligand>
</feature>
<dbReference type="Gene3D" id="3.40.50.80">
    <property type="entry name" value="Nucleotide-binding domain of ferredoxin-NADP reductase (FNR) module"/>
    <property type="match status" value="1"/>
</dbReference>
<keyword evidence="6" id="KW-0560">Oxidoreductase</keyword>
<keyword evidence="12" id="KW-1185">Reference proteome</keyword>